<dbReference type="Proteomes" id="UP000037035">
    <property type="component" value="Unassembled WGS sequence"/>
</dbReference>
<reference evidence="1 2" key="1">
    <citation type="submission" date="2015-08" db="EMBL/GenBank/DDBJ databases">
        <title>Next Generation Sequencing and Analysis of the Genome of Puccinia sorghi L Schw, the Causal Agent of Maize Common Rust.</title>
        <authorList>
            <person name="Rochi L."/>
            <person name="Burguener G."/>
            <person name="Darino M."/>
            <person name="Turjanski A."/>
            <person name="Kreff E."/>
            <person name="Dieguez M.J."/>
            <person name="Sacco F."/>
        </authorList>
    </citation>
    <scope>NUCLEOTIDE SEQUENCE [LARGE SCALE GENOMIC DNA]</scope>
    <source>
        <strain evidence="1 2">RO10H11247</strain>
    </source>
</reference>
<comment type="caution">
    <text evidence="1">The sequence shown here is derived from an EMBL/GenBank/DDBJ whole genome shotgun (WGS) entry which is preliminary data.</text>
</comment>
<dbReference type="VEuPathDB" id="FungiDB:VP01_54g1"/>
<evidence type="ECO:0000313" key="1">
    <source>
        <dbReference type="EMBL" id="KNZ48663.1"/>
    </source>
</evidence>
<protein>
    <submittedName>
        <fullName evidence="1">Uncharacterized protein</fullName>
    </submittedName>
</protein>
<dbReference type="STRING" id="27349.A0A0L6UJH2"/>
<sequence length="170" mass="19552">MISLPSRAFPLSTIKVVSFLTASLRNKYLNLLKDLVAELNLDTFELGAFLPTVLRSPCGTKLKFVRLAFIRRYPGFYEREQGTLVERAQYLELPVKTGYKSDYLRYHEIVAPTIQILDTYVTLWQSGIYLAPYMCLIGNMCCLHLPPPRGFHWRTQKIACRNRHAALVVP</sequence>
<dbReference type="OrthoDB" id="2507187at2759"/>
<organism evidence="1 2">
    <name type="scientific">Puccinia sorghi</name>
    <dbReference type="NCBI Taxonomy" id="27349"/>
    <lineage>
        <taxon>Eukaryota</taxon>
        <taxon>Fungi</taxon>
        <taxon>Dikarya</taxon>
        <taxon>Basidiomycota</taxon>
        <taxon>Pucciniomycotina</taxon>
        <taxon>Pucciniomycetes</taxon>
        <taxon>Pucciniales</taxon>
        <taxon>Pucciniaceae</taxon>
        <taxon>Puccinia</taxon>
    </lineage>
</organism>
<name>A0A0L6UJH2_9BASI</name>
<accession>A0A0L6UJH2</accession>
<dbReference type="EMBL" id="LAVV01010720">
    <property type="protein sequence ID" value="KNZ48663.1"/>
    <property type="molecule type" value="Genomic_DNA"/>
</dbReference>
<evidence type="ECO:0000313" key="2">
    <source>
        <dbReference type="Proteomes" id="UP000037035"/>
    </source>
</evidence>
<keyword evidence="2" id="KW-1185">Reference proteome</keyword>
<proteinExistence type="predicted"/>
<dbReference type="AlphaFoldDB" id="A0A0L6UJH2"/>
<gene>
    <name evidence="1" type="ORF">VP01_54g1</name>
</gene>